<sequence>MAKVLMISLVLIVIMSSLSTAILPSGRLRNTPPPDPEESWFQNVICNANDNTLILHCYVQDVLAGENQTVYEVARANITSNSPTSFGLGLAEPDYYSEEIGRVQGVVTSADLNFVFTTGGFNGSTISVVGRNQITNEQRELAVVGGTGVFRYYQHLLFRS</sequence>
<dbReference type="InterPro" id="IPR004265">
    <property type="entry name" value="Dirigent"/>
</dbReference>
<feature type="signal peptide" evidence="4">
    <location>
        <begin position="1"/>
        <end position="21"/>
    </location>
</feature>
<comment type="function">
    <text evidence="4">Dirigent proteins impart stereoselectivity on the phenoxy radical-coupling reaction, yielding optically active lignans from two molecules of coniferyl alcohol in the biosynthesis of lignans, flavonolignans, and alkaloids and thus plays a central role in plant secondary metabolism.</text>
</comment>
<comment type="subcellular location">
    <subcellularLocation>
        <location evidence="4">Secreted</location>
        <location evidence="4">Extracellular space</location>
        <location evidence="4">Apoplast</location>
    </subcellularLocation>
</comment>
<dbReference type="AlphaFoldDB" id="A0AAW2QCX1"/>
<evidence type="ECO:0000313" key="5">
    <source>
        <dbReference type="EMBL" id="KAL0365168.1"/>
    </source>
</evidence>
<comment type="similarity">
    <text evidence="1 4">Belongs to the plant dirigent protein family.</text>
</comment>
<reference evidence="5" key="1">
    <citation type="submission" date="2020-06" db="EMBL/GenBank/DDBJ databases">
        <authorList>
            <person name="Li T."/>
            <person name="Hu X."/>
            <person name="Zhang T."/>
            <person name="Song X."/>
            <person name="Zhang H."/>
            <person name="Dai N."/>
            <person name="Sheng W."/>
            <person name="Hou X."/>
            <person name="Wei L."/>
        </authorList>
    </citation>
    <scope>NUCLEOTIDE SEQUENCE</scope>
    <source>
        <strain evidence="5">G01</strain>
        <tissue evidence="5">Leaf</tissue>
    </source>
</reference>
<proteinExistence type="inferred from homology"/>
<dbReference type="InterPro" id="IPR044859">
    <property type="entry name" value="Allene_oxi_cyc_Dirigent"/>
</dbReference>
<accession>A0AAW2QCX1</accession>
<dbReference type="GO" id="GO:0009699">
    <property type="term" value="P:phenylpropanoid biosynthetic process"/>
    <property type="evidence" value="ECO:0007669"/>
    <property type="project" value="UniProtKB-ARBA"/>
</dbReference>
<gene>
    <name evidence="5" type="ORF">Sangu_0614400</name>
</gene>
<dbReference type="PANTHER" id="PTHR21495">
    <property type="entry name" value="NUCLEOPORIN-RELATED"/>
    <property type="match status" value="1"/>
</dbReference>
<keyword evidence="4" id="KW-0732">Signal</keyword>
<evidence type="ECO:0000256" key="2">
    <source>
        <dbReference type="ARBA" id="ARBA00011738"/>
    </source>
</evidence>
<dbReference type="GO" id="GO:0048046">
    <property type="term" value="C:apoplast"/>
    <property type="evidence" value="ECO:0007669"/>
    <property type="project" value="UniProtKB-SubCell"/>
</dbReference>
<comment type="caution">
    <text evidence="5">The sequence shown here is derived from an EMBL/GenBank/DDBJ whole genome shotgun (WGS) entry which is preliminary data.</text>
</comment>
<keyword evidence="4" id="KW-0052">Apoplast</keyword>
<reference evidence="5" key="2">
    <citation type="journal article" date="2024" name="Plant">
        <title>Genomic evolution and insights into agronomic trait innovations of Sesamum species.</title>
        <authorList>
            <person name="Miao H."/>
            <person name="Wang L."/>
            <person name="Qu L."/>
            <person name="Liu H."/>
            <person name="Sun Y."/>
            <person name="Le M."/>
            <person name="Wang Q."/>
            <person name="Wei S."/>
            <person name="Zheng Y."/>
            <person name="Lin W."/>
            <person name="Duan Y."/>
            <person name="Cao H."/>
            <person name="Xiong S."/>
            <person name="Wang X."/>
            <person name="Wei L."/>
            <person name="Li C."/>
            <person name="Ma Q."/>
            <person name="Ju M."/>
            <person name="Zhao R."/>
            <person name="Li G."/>
            <person name="Mu C."/>
            <person name="Tian Q."/>
            <person name="Mei H."/>
            <person name="Zhang T."/>
            <person name="Gao T."/>
            <person name="Zhang H."/>
        </authorList>
    </citation>
    <scope>NUCLEOTIDE SEQUENCE</scope>
    <source>
        <strain evidence="5">G01</strain>
    </source>
</reference>
<evidence type="ECO:0000256" key="4">
    <source>
        <dbReference type="RuleBase" id="RU363099"/>
    </source>
</evidence>
<dbReference type="Gene3D" id="2.40.480.10">
    <property type="entry name" value="Allene oxide cyclase-like"/>
    <property type="match status" value="1"/>
</dbReference>
<name>A0AAW2QCX1_9LAMI</name>
<feature type="chain" id="PRO_5043114064" description="Dirigent protein" evidence="4">
    <location>
        <begin position="22"/>
        <end position="160"/>
    </location>
</feature>
<protein>
    <recommendedName>
        <fullName evidence="4">Dirigent protein</fullName>
    </recommendedName>
</protein>
<evidence type="ECO:0000256" key="3">
    <source>
        <dbReference type="ARBA" id="ARBA00022525"/>
    </source>
</evidence>
<comment type="subunit">
    <text evidence="2 4">Homodimer.</text>
</comment>
<evidence type="ECO:0000256" key="1">
    <source>
        <dbReference type="ARBA" id="ARBA00010746"/>
    </source>
</evidence>
<keyword evidence="3 4" id="KW-0964">Secreted</keyword>
<organism evidence="5">
    <name type="scientific">Sesamum angustifolium</name>
    <dbReference type="NCBI Taxonomy" id="2727405"/>
    <lineage>
        <taxon>Eukaryota</taxon>
        <taxon>Viridiplantae</taxon>
        <taxon>Streptophyta</taxon>
        <taxon>Embryophyta</taxon>
        <taxon>Tracheophyta</taxon>
        <taxon>Spermatophyta</taxon>
        <taxon>Magnoliopsida</taxon>
        <taxon>eudicotyledons</taxon>
        <taxon>Gunneridae</taxon>
        <taxon>Pentapetalae</taxon>
        <taxon>asterids</taxon>
        <taxon>lamiids</taxon>
        <taxon>Lamiales</taxon>
        <taxon>Pedaliaceae</taxon>
        <taxon>Sesamum</taxon>
    </lineage>
</organism>
<dbReference type="Pfam" id="PF03018">
    <property type="entry name" value="Dirigent"/>
    <property type="match status" value="1"/>
</dbReference>
<dbReference type="EMBL" id="JACGWK010000003">
    <property type="protein sequence ID" value="KAL0365168.1"/>
    <property type="molecule type" value="Genomic_DNA"/>
</dbReference>